<evidence type="ECO:0000313" key="1">
    <source>
        <dbReference type="EMBL" id="GFR31250.1"/>
    </source>
</evidence>
<proteinExistence type="predicted"/>
<name>A0A8X6HZ55_TRICU</name>
<dbReference type="EMBL" id="BMAO01039409">
    <property type="protein sequence ID" value="GFR31250.1"/>
    <property type="molecule type" value="Genomic_DNA"/>
</dbReference>
<comment type="caution">
    <text evidence="1">The sequence shown here is derived from an EMBL/GenBank/DDBJ whole genome shotgun (WGS) entry which is preliminary data.</text>
</comment>
<keyword evidence="2" id="KW-1185">Reference proteome</keyword>
<gene>
    <name evidence="1" type="ORF">TNCT_323641</name>
</gene>
<accession>A0A8X6HZ55</accession>
<sequence>MTSFWGLTDSFLSSLVAGAHLPHRHRASIILRLLIKNRAEWFGKEFSLAEGCSRYSNVLVLDKIMRNTPAIFSLPLPLVPICIVDGWPAGHSNSTTRGESCRTTQKTSIAWNGGGGRELFPFRSKRQGRVRS</sequence>
<reference evidence="1" key="1">
    <citation type="submission" date="2020-07" db="EMBL/GenBank/DDBJ databases">
        <title>Multicomponent nature underlies the extraordinary mechanical properties of spider dragline silk.</title>
        <authorList>
            <person name="Kono N."/>
            <person name="Nakamura H."/>
            <person name="Mori M."/>
            <person name="Yoshida Y."/>
            <person name="Ohtoshi R."/>
            <person name="Malay A.D."/>
            <person name="Moran D.A.P."/>
            <person name="Tomita M."/>
            <person name="Numata K."/>
            <person name="Arakawa K."/>
        </authorList>
    </citation>
    <scope>NUCLEOTIDE SEQUENCE</scope>
</reference>
<dbReference type="OrthoDB" id="10546005at2759"/>
<organism evidence="1 2">
    <name type="scientific">Trichonephila clavata</name>
    <name type="common">Joro spider</name>
    <name type="synonym">Nephila clavata</name>
    <dbReference type="NCBI Taxonomy" id="2740835"/>
    <lineage>
        <taxon>Eukaryota</taxon>
        <taxon>Metazoa</taxon>
        <taxon>Ecdysozoa</taxon>
        <taxon>Arthropoda</taxon>
        <taxon>Chelicerata</taxon>
        <taxon>Arachnida</taxon>
        <taxon>Araneae</taxon>
        <taxon>Araneomorphae</taxon>
        <taxon>Entelegynae</taxon>
        <taxon>Araneoidea</taxon>
        <taxon>Nephilidae</taxon>
        <taxon>Trichonephila</taxon>
    </lineage>
</organism>
<dbReference type="Proteomes" id="UP000887116">
    <property type="component" value="Unassembled WGS sequence"/>
</dbReference>
<evidence type="ECO:0000313" key="2">
    <source>
        <dbReference type="Proteomes" id="UP000887116"/>
    </source>
</evidence>
<dbReference type="AlphaFoldDB" id="A0A8X6HZ55"/>
<protein>
    <submittedName>
        <fullName evidence="1">Uncharacterized protein</fullName>
    </submittedName>
</protein>